<dbReference type="EMBL" id="CP063849">
    <property type="protein sequence ID" value="QOY86905.1"/>
    <property type="molecule type" value="Genomic_DNA"/>
</dbReference>
<sequence length="172" mass="18860">MIRPYRGIYPRIAQTAYVDQASTVIGDVTMGERSSVWPSAVLRGDVNKIVIGDETNIQDGSVLHGELDRYPVILGNRVTVGHMVCLHGCVVEDDVLVGIGAIVLNGAKIGRGSVIAAGSLVPEGMEIPPESMVMGVPAKVRRQVTEEEKARFKENAQRYIRYRQDYRDEAAH</sequence>
<organism evidence="1 2">
    <name type="scientific">Paludibaculum fermentans</name>
    <dbReference type="NCBI Taxonomy" id="1473598"/>
    <lineage>
        <taxon>Bacteria</taxon>
        <taxon>Pseudomonadati</taxon>
        <taxon>Acidobacteriota</taxon>
        <taxon>Terriglobia</taxon>
        <taxon>Bryobacterales</taxon>
        <taxon>Bryobacteraceae</taxon>
        <taxon>Paludibaculum</taxon>
    </lineage>
</organism>
<dbReference type="CDD" id="cd04645">
    <property type="entry name" value="LbH_gamma_CA_like"/>
    <property type="match status" value="1"/>
</dbReference>
<evidence type="ECO:0000313" key="1">
    <source>
        <dbReference type="EMBL" id="QOY86905.1"/>
    </source>
</evidence>
<proteinExistence type="predicted"/>
<evidence type="ECO:0000313" key="2">
    <source>
        <dbReference type="Proteomes" id="UP000593892"/>
    </source>
</evidence>
<keyword evidence="2" id="KW-1185">Reference proteome</keyword>
<dbReference type="SUPFAM" id="SSF51161">
    <property type="entry name" value="Trimeric LpxA-like enzymes"/>
    <property type="match status" value="1"/>
</dbReference>
<dbReference type="InterPro" id="IPR011004">
    <property type="entry name" value="Trimer_LpxA-like_sf"/>
</dbReference>
<dbReference type="InterPro" id="IPR050484">
    <property type="entry name" value="Transf_Hexapept/Carb_Anhydrase"/>
</dbReference>
<gene>
    <name evidence="1" type="ORF">IRI77_29635</name>
</gene>
<dbReference type="Gene3D" id="2.160.10.10">
    <property type="entry name" value="Hexapeptide repeat proteins"/>
    <property type="match status" value="1"/>
</dbReference>
<dbReference type="Pfam" id="PF00132">
    <property type="entry name" value="Hexapep"/>
    <property type="match status" value="1"/>
</dbReference>
<protein>
    <submittedName>
        <fullName evidence="1">Gamma carbonic anhydrase family protein</fullName>
    </submittedName>
</protein>
<accession>A0A7S7SKD1</accession>
<dbReference type="AlphaFoldDB" id="A0A7S7SKD1"/>
<dbReference type="InterPro" id="IPR001451">
    <property type="entry name" value="Hexapep"/>
</dbReference>
<dbReference type="InterPro" id="IPR047324">
    <property type="entry name" value="LbH_gamma_CA-like"/>
</dbReference>
<reference evidence="1 2" key="1">
    <citation type="submission" date="2020-10" db="EMBL/GenBank/DDBJ databases">
        <title>Complete genome sequence of Paludibaculum fermentans P105T, a facultatively anaerobic acidobacterium capable of dissimilatory Fe(III) reduction.</title>
        <authorList>
            <person name="Dedysh S.N."/>
            <person name="Beletsky A.V."/>
            <person name="Kulichevskaya I.S."/>
            <person name="Mardanov A.V."/>
            <person name="Ravin N.V."/>
        </authorList>
    </citation>
    <scope>NUCLEOTIDE SEQUENCE [LARGE SCALE GENOMIC DNA]</scope>
    <source>
        <strain evidence="1 2">P105</strain>
    </source>
</reference>
<dbReference type="PANTHER" id="PTHR13061:SF29">
    <property type="entry name" value="GAMMA CARBONIC ANHYDRASE-LIKE 1, MITOCHONDRIAL-RELATED"/>
    <property type="match status" value="1"/>
</dbReference>
<name>A0A7S7SKD1_PALFE</name>
<dbReference type="Proteomes" id="UP000593892">
    <property type="component" value="Chromosome"/>
</dbReference>
<dbReference type="KEGG" id="pfer:IRI77_29635"/>
<dbReference type="RefSeq" id="WP_194448574.1">
    <property type="nucleotide sequence ID" value="NZ_CP063849.1"/>
</dbReference>
<dbReference type="PANTHER" id="PTHR13061">
    <property type="entry name" value="DYNACTIN SUBUNIT P25"/>
    <property type="match status" value="1"/>
</dbReference>